<organism evidence="2 3">
    <name type="scientific">Aquipluma nitroreducens</name>
    <dbReference type="NCBI Taxonomy" id="2010828"/>
    <lineage>
        <taxon>Bacteria</taxon>
        <taxon>Pseudomonadati</taxon>
        <taxon>Bacteroidota</taxon>
        <taxon>Bacteroidia</taxon>
        <taxon>Marinilabiliales</taxon>
        <taxon>Prolixibacteraceae</taxon>
        <taxon>Aquipluma</taxon>
    </lineage>
</organism>
<keyword evidence="3" id="KW-1185">Reference proteome</keyword>
<dbReference type="SUPFAM" id="SSF52540">
    <property type="entry name" value="P-loop containing nucleoside triphosphate hydrolases"/>
    <property type="match status" value="1"/>
</dbReference>
<evidence type="ECO:0000313" key="3">
    <source>
        <dbReference type="Proteomes" id="UP001193389"/>
    </source>
</evidence>
<dbReference type="EMBL" id="AP018694">
    <property type="protein sequence ID" value="BBE20372.1"/>
    <property type="molecule type" value="Genomic_DNA"/>
</dbReference>
<gene>
    <name evidence="2" type="ORF">AQPE_4563</name>
</gene>
<dbReference type="Pfam" id="PF13173">
    <property type="entry name" value="AAA_14"/>
    <property type="match status" value="1"/>
</dbReference>
<dbReference type="AlphaFoldDB" id="A0A5K7SFF6"/>
<proteinExistence type="predicted"/>
<protein>
    <submittedName>
        <fullName evidence="2">ATPase component BioM of energizing module of biotin ECF transporter</fullName>
    </submittedName>
</protein>
<dbReference type="PANTHER" id="PTHR42990:SF1">
    <property type="entry name" value="AAA+ ATPASE DOMAIN-CONTAINING PROTEIN"/>
    <property type="match status" value="1"/>
</dbReference>
<dbReference type="Proteomes" id="UP001193389">
    <property type="component" value="Chromosome"/>
</dbReference>
<feature type="domain" description="AAA" evidence="1">
    <location>
        <begin position="8"/>
        <end position="131"/>
    </location>
</feature>
<reference evidence="2" key="1">
    <citation type="journal article" date="2020" name="Int. J. Syst. Evol. Microbiol.">
        <title>Aquipluma nitroreducens gen. nov. sp. nov., a novel facultatively anaerobic bacterium isolated from a freshwater lake.</title>
        <authorList>
            <person name="Watanabe M."/>
            <person name="Kojima H."/>
            <person name="Fukui M."/>
        </authorList>
    </citation>
    <scope>NUCLEOTIDE SEQUENCE</scope>
    <source>
        <strain evidence="2">MeG22</strain>
    </source>
</reference>
<dbReference type="PANTHER" id="PTHR42990">
    <property type="entry name" value="ATPASE"/>
    <property type="match status" value="1"/>
</dbReference>
<dbReference type="InterPro" id="IPR027417">
    <property type="entry name" value="P-loop_NTPase"/>
</dbReference>
<evidence type="ECO:0000313" key="2">
    <source>
        <dbReference type="EMBL" id="BBE20372.1"/>
    </source>
</evidence>
<accession>A0A5K7SFF6</accession>
<dbReference type="InterPro" id="IPR041682">
    <property type="entry name" value="AAA_14"/>
</dbReference>
<evidence type="ECO:0000259" key="1">
    <source>
        <dbReference type="Pfam" id="PF13173"/>
    </source>
</evidence>
<dbReference type="KEGG" id="anf:AQPE_4563"/>
<sequence>MDDINWDDRIIGIKGFRGVGKTTFLLNVVKERYLNDKSCLYVNLNNFYFTKRKIVSFVDEFYKTGGKTLVFDQIHKYPEWASELRTCYDNFPELKIIFSASPVLRVLEGNNELIDIAKIYHLEGLSFREYLNYQSNLNFRRYSLQEILTNHISIAQEIVQEVKPLAYFNDYLKDGFYPYFLDNKGFYSETLLKHINLALEIDVTYLNQIDLQYLPKLRKLLQIIASQVPFSPNVSKLSADVQTSRATIMNYLRYMKNARIINMLFSNGNEDEIKKPDLVYLHNTNLMYAIDEVNINSKTLRKTFFYNQVGYKNRIKSSEKADFKVNDHIHFSVGGKYTLPAENGCFAAADMIEIGKGDVIPLWLFGFLY</sequence>
<name>A0A5K7SFF6_9BACT</name>